<organism evidence="1">
    <name type="scientific">Campylobacter jejuni</name>
    <dbReference type="NCBI Taxonomy" id="197"/>
    <lineage>
        <taxon>Bacteria</taxon>
        <taxon>Pseudomonadati</taxon>
        <taxon>Campylobacterota</taxon>
        <taxon>Epsilonproteobacteria</taxon>
        <taxon>Campylobacterales</taxon>
        <taxon>Campylobacteraceae</taxon>
        <taxon>Campylobacter</taxon>
    </lineage>
</organism>
<gene>
    <name evidence="1" type="ORF">FAD02_01735</name>
</gene>
<dbReference type="AlphaFoldDB" id="A0A5T0JDH4"/>
<dbReference type="Gene3D" id="3.40.50.11350">
    <property type="match status" value="1"/>
</dbReference>
<sequence>MNYNKDLIVACRGDGFGERMLALLNAMYIANRLNIKFKFSWKYFNFQKENNVNFIDAMSSVPKEDMLFAREFINKYSCTQSMNVCAVDGIGLFLKNGKYRLEKLFDYESGYDFGYVSTQYDLSKICEDVEHEEYYSSLKNIWKQIHFSEKLQEIINFVETYNDSYIAVHIRSGDALYKYNRRDIFFSKKKILDVNLALKVINFESLDKNNKIIIFSDDLDAKQHIKDFFKDRNNIFTVEDFKIYKDVFSQTFFELLLMSKSKKIYSSGSSGFSQLACRISNKAEFISIYSLYTEQEQYDIIRFYINKIDFNNYSKAFSYFKLYLLSDYLKLSISLQKKYLFQAMKLDPVCNVYIILFIHLLAREKKILDLELFLKKMFFQKKDILIEDFLFVNVYDYSFLYFFVFEEIFKNIKDTDKFVNIRYLFYRLYLRMKENQN</sequence>
<dbReference type="EMBL" id="AACCJP010000002">
    <property type="protein sequence ID" value="EAJ9626508.1"/>
    <property type="molecule type" value="Genomic_DNA"/>
</dbReference>
<evidence type="ECO:0008006" key="2">
    <source>
        <dbReference type="Google" id="ProtNLM"/>
    </source>
</evidence>
<proteinExistence type="predicted"/>
<accession>A0A5T0JDH4</accession>
<feature type="non-terminal residue" evidence="1">
    <location>
        <position position="437"/>
    </location>
</feature>
<evidence type="ECO:0000313" key="1">
    <source>
        <dbReference type="EMBL" id="EAJ9626508.1"/>
    </source>
</evidence>
<name>A0A5T0JDH4_CAMJU</name>
<comment type="caution">
    <text evidence="1">The sequence shown here is derived from an EMBL/GenBank/DDBJ whole genome shotgun (WGS) entry which is preliminary data.</text>
</comment>
<reference evidence="1" key="1">
    <citation type="submission" date="2019-04" db="EMBL/GenBank/DDBJ databases">
        <authorList>
            <consortium name="NARMS: The National Antimicrobial Resistance Monitoring System"/>
        </authorList>
    </citation>
    <scope>NUCLEOTIDE SEQUENCE</scope>
    <source>
        <strain evidence="1">FSIS21924018</strain>
    </source>
</reference>
<protein>
    <recommendedName>
        <fullName evidence="2">Sugar transferase</fullName>
    </recommendedName>
</protein>